<evidence type="ECO:0000256" key="2">
    <source>
        <dbReference type="ARBA" id="ARBA00023125"/>
    </source>
</evidence>
<dbReference type="SUPFAM" id="SSF48498">
    <property type="entry name" value="Tetracyclin repressor-like, C-terminal domain"/>
    <property type="match status" value="1"/>
</dbReference>
<dbReference type="Pfam" id="PF00440">
    <property type="entry name" value="TetR_N"/>
    <property type="match status" value="1"/>
</dbReference>
<dbReference type="SUPFAM" id="SSF46689">
    <property type="entry name" value="Homeodomain-like"/>
    <property type="match status" value="1"/>
</dbReference>
<name>A0AA87MRP9_9LEPT</name>
<sequence>MEQLSSRERLIQTTAQLLQEKGYHGTGLKDILKLSGTPSGSLYHHFPDGKEELTAAAIQSAGESLEKQIETTIENHPDLYRALQEFTSHLSQELIDSGFQKGCPIATVVLEIAAENDRIQKVCSSIYLKWQNLLSSFLQRSEMKEDQVKSVSILLLAVVEGALVLCRAHRSIEPLEIVRKQLESILSTLIPAKGI</sequence>
<feature type="domain" description="HTH tetR-type" evidence="5">
    <location>
        <begin position="4"/>
        <end position="64"/>
    </location>
</feature>
<dbReference type="EMBL" id="AKWM02000032">
    <property type="protein sequence ID" value="EKS00602.1"/>
    <property type="molecule type" value="Genomic_DNA"/>
</dbReference>
<dbReference type="Pfam" id="PF21993">
    <property type="entry name" value="TetR_C_13_2"/>
    <property type="match status" value="1"/>
</dbReference>
<dbReference type="Gene3D" id="1.10.357.10">
    <property type="entry name" value="Tetracycline Repressor, domain 2"/>
    <property type="match status" value="1"/>
</dbReference>
<reference evidence="6 7" key="1">
    <citation type="journal article" date="2014" name="Int. J. Syst. Evol. Microbiol.">
        <title>Leptospira mayottensis sp. nov., a pathogenic species of the genus Leptospira isolated from humans.</title>
        <authorList>
            <person name="Bourhy P."/>
            <person name="Collet L."/>
            <person name="Brisse S."/>
            <person name="Picardeau M."/>
        </authorList>
    </citation>
    <scope>NUCLEOTIDE SEQUENCE [LARGE SCALE GENOMIC DNA]</scope>
    <source>
        <strain evidence="6 7">200901122</strain>
    </source>
</reference>
<dbReference type="InterPro" id="IPR036271">
    <property type="entry name" value="Tet_transcr_reg_TetR-rel_C_sf"/>
</dbReference>
<evidence type="ECO:0000313" key="6">
    <source>
        <dbReference type="EMBL" id="EKS00602.1"/>
    </source>
</evidence>
<dbReference type="RefSeq" id="WP_002747147.1">
    <property type="nucleotide sequence ID" value="NZ_AKWM02000032.1"/>
</dbReference>
<dbReference type="InterPro" id="IPR001647">
    <property type="entry name" value="HTH_TetR"/>
</dbReference>
<evidence type="ECO:0000259" key="5">
    <source>
        <dbReference type="PROSITE" id="PS50977"/>
    </source>
</evidence>
<comment type="caution">
    <text evidence="6">The sequence shown here is derived from an EMBL/GenBank/DDBJ whole genome shotgun (WGS) entry which is preliminary data.</text>
</comment>
<dbReference type="AlphaFoldDB" id="A0AA87MRP9"/>
<gene>
    <name evidence="6" type="ORF">LEP1GSC125_2705</name>
</gene>
<dbReference type="InterPro" id="IPR054156">
    <property type="entry name" value="YxaF_TetR_C"/>
</dbReference>
<protein>
    <submittedName>
        <fullName evidence="6">Transcriptional regulator, TetR family</fullName>
    </submittedName>
</protein>
<feature type="DNA-binding region" description="H-T-H motif" evidence="4">
    <location>
        <begin position="27"/>
        <end position="46"/>
    </location>
</feature>
<dbReference type="GO" id="GO:0003677">
    <property type="term" value="F:DNA binding"/>
    <property type="evidence" value="ECO:0007669"/>
    <property type="project" value="UniProtKB-UniRule"/>
</dbReference>
<organism evidence="6 7">
    <name type="scientific">Leptospira mayottensis 200901122</name>
    <dbReference type="NCBI Taxonomy" id="1193010"/>
    <lineage>
        <taxon>Bacteria</taxon>
        <taxon>Pseudomonadati</taxon>
        <taxon>Spirochaetota</taxon>
        <taxon>Spirochaetia</taxon>
        <taxon>Leptospirales</taxon>
        <taxon>Leptospiraceae</taxon>
        <taxon>Leptospira</taxon>
    </lineage>
</organism>
<proteinExistence type="predicted"/>
<dbReference type="PANTHER" id="PTHR47506:SF3">
    <property type="entry name" value="HTH-TYPE TRANSCRIPTIONAL REGULATOR LMRA"/>
    <property type="match status" value="1"/>
</dbReference>
<keyword evidence="1" id="KW-0805">Transcription regulation</keyword>
<dbReference type="Proteomes" id="UP000001343">
    <property type="component" value="Unassembled WGS sequence"/>
</dbReference>
<evidence type="ECO:0000256" key="3">
    <source>
        <dbReference type="ARBA" id="ARBA00023163"/>
    </source>
</evidence>
<keyword evidence="3" id="KW-0804">Transcription</keyword>
<accession>A0AA87MRP9</accession>
<dbReference type="PANTHER" id="PTHR47506">
    <property type="entry name" value="TRANSCRIPTIONAL REGULATORY PROTEIN"/>
    <property type="match status" value="1"/>
</dbReference>
<keyword evidence="2 4" id="KW-0238">DNA-binding</keyword>
<evidence type="ECO:0000256" key="4">
    <source>
        <dbReference type="PROSITE-ProRule" id="PRU00335"/>
    </source>
</evidence>
<evidence type="ECO:0000313" key="7">
    <source>
        <dbReference type="Proteomes" id="UP000001343"/>
    </source>
</evidence>
<dbReference type="PROSITE" id="PS50977">
    <property type="entry name" value="HTH_TETR_2"/>
    <property type="match status" value="1"/>
</dbReference>
<evidence type="ECO:0000256" key="1">
    <source>
        <dbReference type="ARBA" id="ARBA00023015"/>
    </source>
</evidence>
<dbReference type="InterPro" id="IPR009057">
    <property type="entry name" value="Homeodomain-like_sf"/>
</dbReference>